<accession>A0A1M2V5I9</accession>
<sequence length="326" mass="37162">MSRRTARPVPVHPQQYVANAPLKRLYNLTEHRHMIHSEVDTLEGQLEDTVLGASAFTIGSHAESPAGMVVEDWVPVTMVADDGVDQETITNSISSERVDDTEMSRRYDELKTFTLKMSTLEQLYKAKDKARAMAILSRKNRLHIDDKYMFNAMDPNMMFKMKKVSPFAAPLHRRYIRAQVYMDHRLLIGRELGFDILLPNLNVRGAEQDHSWQFTFEFDKRFHLFGGDVRIFGCDMAGRMLRIGTTCSDEEVWLALVPTTSFDAPVSPHEVHLSKKPTVMRPELSLAMVTSILHAMDQVGLSDVSLPGPYPDNSSSKLFNLYWDIK</sequence>
<dbReference type="AlphaFoldDB" id="A0A1M2V5I9"/>
<dbReference type="Proteomes" id="UP000184267">
    <property type="component" value="Unassembled WGS sequence"/>
</dbReference>
<dbReference type="EMBL" id="MNAD01001648">
    <property type="protein sequence ID" value="OJT02848.1"/>
    <property type="molecule type" value="Genomic_DNA"/>
</dbReference>
<evidence type="ECO:0000313" key="2">
    <source>
        <dbReference type="EMBL" id="OJT02848.1"/>
    </source>
</evidence>
<keyword evidence="3" id="KW-1185">Reference proteome</keyword>
<dbReference type="InterPro" id="IPR058503">
    <property type="entry name" value="DUF8190"/>
</dbReference>
<protein>
    <recommendedName>
        <fullName evidence="1">DUF8190 domain-containing protein</fullName>
    </recommendedName>
</protein>
<feature type="domain" description="DUF8190" evidence="1">
    <location>
        <begin position="212"/>
        <end position="317"/>
    </location>
</feature>
<dbReference type="STRING" id="154538.A0A1M2V5I9"/>
<reference evidence="2 3" key="1">
    <citation type="submission" date="2016-10" db="EMBL/GenBank/DDBJ databases">
        <title>Genome sequence of the basidiomycete white-rot fungus Trametes pubescens.</title>
        <authorList>
            <person name="Makela M.R."/>
            <person name="Granchi Z."/>
            <person name="Peng M."/>
            <person name="De Vries R.P."/>
            <person name="Grigoriev I."/>
            <person name="Riley R."/>
            <person name="Hilden K."/>
        </authorList>
    </citation>
    <scope>NUCLEOTIDE SEQUENCE [LARGE SCALE GENOMIC DNA]</scope>
    <source>
        <strain evidence="2 3">FBCC735</strain>
    </source>
</reference>
<name>A0A1M2V5I9_TRAPU</name>
<dbReference type="Pfam" id="PF26608">
    <property type="entry name" value="DUF8190"/>
    <property type="match status" value="1"/>
</dbReference>
<evidence type="ECO:0000313" key="3">
    <source>
        <dbReference type="Proteomes" id="UP000184267"/>
    </source>
</evidence>
<dbReference type="OMA" id="SRICIAC"/>
<organism evidence="2 3">
    <name type="scientific">Trametes pubescens</name>
    <name type="common">White-rot fungus</name>
    <dbReference type="NCBI Taxonomy" id="154538"/>
    <lineage>
        <taxon>Eukaryota</taxon>
        <taxon>Fungi</taxon>
        <taxon>Dikarya</taxon>
        <taxon>Basidiomycota</taxon>
        <taxon>Agaricomycotina</taxon>
        <taxon>Agaricomycetes</taxon>
        <taxon>Polyporales</taxon>
        <taxon>Polyporaceae</taxon>
        <taxon>Trametes</taxon>
    </lineage>
</organism>
<evidence type="ECO:0000259" key="1">
    <source>
        <dbReference type="Pfam" id="PF26608"/>
    </source>
</evidence>
<gene>
    <name evidence="2" type="ORF">TRAPUB_6599</name>
</gene>
<comment type="caution">
    <text evidence="2">The sequence shown here is derived from an EMBL/GenBank/DDBJ whole genome shotgun (WGS) entry which is preliminary data.</text>
</comment>
<dbReference type="OrthoDB" id="2736611at2759"/>
<proteinExistence type="predicted"/>